<evidence type="ECO:0000256" key="2">
    <source>
        <dbReference type="SAM" id="Phobius"/>
    </source>
</evidence>
<keyword evidence="3" id="KW-0732">Signal</keyword>
<dbReference type="OrthoDB" id="2128161at2759"/>
<keyword evidence="2" id="KW-0812">Transmembrane</keyword>
<reference evidence="4 5" key="1">
    <citation type="submission" date="2016-08" db="EMBL/GenBank/DDBJ databases">
        <title>A Parts List for Fungal Cellulosomes Revealed by Comparative Genomics.</title>
        <authorList>
            <consortium name="DOE Joint Genome Institute"/>
            <person name="Haitjema C.H."/>
            <person name="Gilmore S.P."/>
            <person name="Henske J.K."/>
            <person name="Solomon K.V."/>
            <person name="De Groot R."/>
            <person name="Kuo A."/>
            <person name="Mondo S.J."/>
            <person name="Salamov A.A."/>
            <person name="Labutti K."/>
            <person name="Zhao Z."/>
            <person name="Chiniquy J."/>
            <person name="Barry K."/>
            <person name="Brewer H.M."/>
            <person name="Purvine S.O."/>
            <person name="Wright A.T."/>
            <person name="Boxma B."/>
            <person name="Van Alen T."/>
            <person name="Hackstein J.H."/>
            <person name="Baker S.E."/>
            <person name="Grigoriev I.V."/>
            <person name="O'Malley M.A."/>
        </authorList>
    </citation>
    <scope>NUCLEOTIDE SEQUENCE [LARGE SCALE GENOMIC DNA]</scope>
    <source>
        <strain evidence="4 5">S4</strain>
    </source>
</reference>
<evidence type="ECO:0000313" key="5">
    <source>
        <dbReference type="Proteomes" id="UP000193944"/>
    </source>
</evidence>
<dbReference type="EMBL" id="MCFG01000218">
    <property type="protein sequence ID" value="ORX78204.1"/>
    <property type="molecule type" value="Genomic_DNA"/>
</dbReference>
<protein>
    <recommendedName>
        <fullName evidence="6">Transglutaminase-like domain-containing protein</fullName>
    </recommendedName>
</protein>
<feature type="compositionally biased region" description="Low complexity" evidence="1">
    <location>
        <begin position="299"/>
        <end position="315"/>
    </location>
</feature>
<organism evidence="4 5">
    <name type="scientific">Anaeromyces robustus</name>
    <dbReference type="NCBI Taxonomy" id="1754192"/>
    <lineage>
        <taxon>Eukaryota</taxon>
        <taxon>Fungi</taxon>
        <taxon>Fungi incertae sedis</taxon>
        <taxon>Chytridiomycota</taxon>
        <taxon>Chytridiomycota incertae sedis</taxon>
        <taxon>Neocallimastigomycetes</taxon>
        <taxon>Neocallimastigales</taxon>
        <taxon>Neocallimastigaceae</taxon>
        <taxon>Anaeromyces</taxon>
    </lineage>
</organism>
<evidence type="ECO:0000256" key="1">
    <source>
        <dbReference type="SAM" id="MobiDB-lite"/>
    </source>
</evidence>
<feature type="chain" id="PRO_5010999196" description="Transglutaminase-like domain-containing protein" evidence="3">
    <location>
        <begin position="20"/>
        <end position="430"/>
    </location>
</feature>
<proteinExistence type="predicted"/>
<evidence type="ECO:0000256" key="3">
    <source>
        <dbReference type="SAM" id="SignalP"/>
    </source>
</evidence>
<dbReference type="AlphaFoldDB" id="A0A1Y1WYN0"/>
<reference evidence="4 5" key="2">
    <citation type="submission" date="2016-08" db="EMBL/GenBank/DDBJ databases">
        <title>Pervasive Adenine N6-methylation of Active Genes in Fungi.</title>
        <authorList>
            <consortium name="DOE Joint Genome Institute"/>
            <person name="Mondo S.J."/>
            <person name="Dannebaum R.O."/>
            <person name="Kuo R.C."/>
            <person name="Labutti K."/>
            <person name="Haridas S."/>
            <person name="Kuo A."/>
            <person name="Salamov A."/>
            <person name="Ahrendt S.R."/>
            <person name="Lipzen A."/>
            <person name="Sullivan W."/>
            <person name="Andreopoulos W.B."/>
            <person name="Clum A."/>
            <person name="Lindquist E."/>
            <person name="Daum C."/>
            <person name="Ramamoorthy G.K."/>
            <person name="Gryganskyi A."/>
            <person name="Culley D."/>
            <person name="Magnuson J.K."/>
            <person name="James T.Y."/>
            <person name="O'Malley M.A."/>
            <person name="Stajich J.E."/>
            <person name="Spatafora J.W."/>
            <person name="Visel A."/>
            <person name="Grigoriev I.V."/>
        </authorList>
    </citation>
    <scope>NUCLEOTIDE SEQUENCE [LARGE SCALE GENOMIC DNA]</scope>
    <source>
        <strain evidence="4 5">S4</strain>
    </source>
</reference>
<evidence type="ECO:0000313" key="4">
    <source>
        <dbReference type="EMBL" id="ORX78204.1"/>
    </source>
</evidence>
<evidence type="ECO:0008006" key="6">
    <source>
        <dbReference type="Google" id="ProtNLM"/>
    </source>
</evidence>
<sequence length="430" mass="50781">MNIFILLYFLSVYFIIINAKTIEITKDIEEDDETFYTGTIIKYLNITDIPSGNENDDDNDVFISATTQKTFNETFYNQLNNGEQVLFNYFYDICIQPKPQLSSKETIDTFIDKNKISVDRVMTSLVYDNPQFWWIEKYSISLKTIYRPVDENNYIKVTQITYNFVNEKSIFKDLTSEDIYNMNLEIQFEVDLFLYQVELLNIHSKYKLIKFIHDYIIRNTVYEIEGEAYIHSIYGPLVKHKGVCSGYSETFKYLASFYGINIIIGRSITHEWNYAYINNKWYMIDTTWDDPSVYKENQSSSSSSSSSSPLSSSSSKTNDGYFYRPAKGDHSNLSYDYFLIGTKKHERDSDFLNDHNLIYSYFTTNSVVNYPYIETKDYVYSDDIDEYVERIQEINDKNSNANYSLMNHKSFLNYILFYLIINSFISFLVY</sequence>
<gene>
    <name evidence="4" type="ORF">BCR32DRAFT_270195</name>
</gene>
<feature type="region of interest" description="Disordered" evidence="1">
    <location>
        <begin position="298"/>
        <end position="317"/>
    </location>
</feature>
<dbReference type="SUPFAM" id="SSF54001">
    <property type="entry name" value="Cysteine proteinases"/>
    <property type="match status" value="1"/>
</dbReference>
<keyword evidence="5" id="KW-1185">Reference proteome</keyword>
<dbReference type="InterPro" id="IPR038765">
    <property type="entry name" value="Papain-like_cys_pep_sf"/>
</dbReference>
<dbReference type="Proteomes" id="UP000193944">
    <property type="component" value="Unassembled WGS sequence"/>
</dbReference>
<comment type="caution">
    <text evidence="4">The sequence shown here is derived from an EMBL/GenBank/DDBJ whole genome shotgun (WGS) entry which is preliminary data.</text>
</comment>
<dbReference type="Gene3D" id="3.10.620.30">
    <property type="match status" value="1"/>
</dbReference>
<keyword evidence="2" id="KW-0472">Membrane</keyword>
<name>A0A1Y1WYN0_9FUNG</name>
<keyword evidence="2" id="KW-1133">Transmembrane helix</keyword>
<feature type="transmembrane region" description="Helical" evidence="2">
    <location>
        <begin position="411"/>
        <end position="429"/>
    </location>
</feature>
<feature type="signal peptide" evidence="3">
    <location>
        <begin position="1"/>
        <end position="19"/>
    </location>
</feature>
<accession>A0A1Y1WYN0</accession>